<reference evidence="1 2" key="1">
    <citation type="journal article" date="2023" name="Genome Announc.">
        <title>Pan-Genome Analyses of the Genus Cohnella and Proposal of the Novel Species Cohnella silvisoli sp. nov., Isolated from Forest Soil.</title>
        <authorList>
            <person name="Wang C."/>
            <person name="Mao L."/>
            <person name="Bao G."/>
            <person name="Zhu H."/>
        </authorList>
    </citation>
    <scope>NUCLEOTIDE SEQUENCE [LARGE SCALE GENOMIC DNA]</scope>
    <source>
        <strain evidence="1 2">NL03-T5-1</strain>
    </source>
</reference>
<dbReference type="InterPro" id="IPR010106">
    <property type="entry name" value="RpnA"/>
</dbReference>
<dbReference type="RefSeq" id="WP_232182154.1">
    <property type="nucleotide sequence ID" value="NZ_JAIOAP010000001.1"/>
</dbReference>
<gene>
    <name evidence="1" type="ORF">QJS35_02895</name>
</gene>
<evidence type="ECO:0000313" key="1">
    <source>
        <dbReference type="EMBL" id="MEQ4481339.1"/>
    </source>
</evidence>
<dbReference type="Pfam" id="PF12784">
    <property type="entry name" value="PDDEXK_2"/>
    <property type="match status" value="1"/>
</dbReference>
<proteinExistence type="predicted"/>
<dbReference type="Proteomes" id="UP001493487">
    <property type="component" value="Unassembled WGS sequence"/>
</dbReference>
<dbReference type="EMBL" id="JASKHM010000001">
    <property type="protein sequence ID" value="MEQ4481339.1"/>
    <property type="molecule type" value="Genomic_DNA"/>
</dbReference>
<name>A0ABV1KMN3_9BACL</name>
<evidence type="ECO:0000313" key="2">
    <source>
        <dbReference type="Proteomes" id="UP001493487"/>
    </source>
</evidence>
<dbReference type="NCBIfam" id="TIGR01784">
    <property type="entry name" value="T_den_put_tspse"/>
    <property type="match status" value="1"/>
</dbReference>
<keyword evidence="2" id="KW-1185">Reference proteome</keyword>
<sequence>MAINRLKPKNDFIFGCLFGEKASKDSLMALLNAILRQDGSDPIIGLKVIENKQLKKDMLSDKTGRLDIRAELASGEQINVEMQMLNRYNMVKRTLFYLAKLFTASIKAGEPYEKLKKTITINLLNFELFPFERFHSTYHFYEDHEDRAMLTDALAVHFIEFPKFERAEKDKNIALHRWLLFMDEKLPEDQLKELMAMDPMIGKTEEQLEMLSGKDYVRELAEARENAMRDWNSSMSGSREEGIAIGKAEGKTEMVLKMLAKGLDVAFISEVSGMSVQQINRLAESAADSK</sequence>
<protein>
    <submittedName>
        <fullName evidence="1">Rpn family recombination-promoting nuclease/putative transposase</fullName>
    </submittedName>
</protein>
<dbReference type="PANTHER" id="PTHR41317:SF1">
    <property type="entry name" value="PD-(D_E)XK NUCLEASE FAMILY TRANSPOSASE"/>
    <property type="match status" value="1"/>
</dbReference>
<comment type="caution">
    <text evidence="1">The sequence shown here is derived from an EMBL/GenBank/DDBJ whole genome shotgun (WGS) entry which is preliminary data.</text>
</comment>
<dbReference type="PANTHER" id="PTHR41317">
    <property type="entry name" value="PD-(D_E)XK NUCLEASE FAMILY TRANSPOSASE"/>
    <property type="match status" value="1"/>
</dbReference>
<organism evidence="1 2">
    <name type="scientific">Cohnella silvisoli</name>
    <dbReference type="NCBI Taxonomy" id="2873699"/>
    <lineage>
        <taxon>Bacteria</taxon>
        <taxon>Bacillati</taxon>
        <taxon>Bacillota</taxon>
        <taxon>Bacilli</taxon>
        <taxon>Bacillales</taxon>
        <taxon>Paenibacillaceae</taxon>
        <taxon>Cohnella</taxon>
    </lineage>
</organism>
<accession>A0ABV1KMN3</accession>